<dbReference type="InterPro" id="IPR011035">
    <property type="entry name" value="Ribosomal_bL25/Gln-tRNA_synth"/>
</dbReference>
<dbReference type="GO" id="GO:0022625">
    <property type="term" value="C:cytosolic large ribosomal subunit"/>
    <property type="evidence" value="ECO:0007669"/>
    <property type="project" value="TreeGrafter"/>
</dbReference>
<comment type="subunit">
    <text evidence="5">Part of the 50S ribosomal subunit; part of the 5S rRNA/L5/L18/L25 subcomplex. Contacts the 5S rRNA. Binds to the 5S rRNA independently of L5 and L18.</text>
</comment>
<dbReference type="Pfam" id="PF01386">
    <property type="entry name" value="Ribosomal_L25p"/>
    <property type="match status" value="1"/>
</dbReference>
<dbReference type="RefSeq" id="WP_013612318.1">
    <property type="nucleotide sequence ID" value="NZ_CABJFF010000011.1"/>
</dbReference>
<dbReference type="InterPro" id="IPR037121">
    <property type="entry name" value="Ribosomal_bL25_C"/>
</dbReference>
<gene>
    <name evidence="5" type="primary">rplY</name>
    <name evidence="5" type="synonym">ctc</name>
    <name evidence="9" type="ORF">DWW57_17430</name>
    <name evidence="8" type="ORF">PN645_14725</name>
</gene>
<sequence>MQVFELQGELRTDLGKKATNLLRAEGKVPCVLYGGKENVHFSVVEKDLQKLLYTPVVYIVKVNVAGQSYEAVMREIQFHPVSDRVLHMDFYQISEDKPVIMEVPVKLQGFAEGVQAGGKLSLVVRKLKVKAIPANLPGEIVLDVTNLGLGKSIKVKDLSFENFEIVNAKEVVVAQIKLTRAARAAAQEGK</sequence>
<keyword evidence="2 5" id="KW-0694">RNA-binding</keyword>
<dbReference type="InterPro" id="IPR001021">
    <property type="entry name" value="Ribosomal_bL25_long"/>
</dbReference>
<dbReference type="CDD" id="cd00495">
    <property type="entry name" value="Ribosomal_L25_TL5_CTC"/>
    <property type="match status" value="1"/>
</dbReference>
<evidence type="ECO:0000256" key="5">
    <source>
        <dbReference type="HAMAP-Rule" id="MF_01334"/>
    </source>
</evidence>
<feature type="domain" description="Large ribosomal subunit protein bL25 beta" evidence="7">
    <location>
        <begin position="99"/>
        <end position="178"/>
    </location>
</feature>
<comment type="caution">
    <text evidence="9">The sequence shown here is derived from an EMBL/GenBank/DDBJ whole genome shotgun (WGS) entry which is preliminary data.</text>
</comment>
<dbReference type="GeneID" id="61275356"/>
<reference evidence="9 10" key="1">
    <citation type="submission" date="2018-08" db="EMBL/GenBank/DDBJ databases">
        <title>A genome reference for cultivated species of the human gut microbiota.</title>
        <authorList>
            <person name="Zou Y."/>
            <person name="Xue W."/>
            <person name="Luo G."/>
        </authorList>
    </citation>
    <scope>NUCLEOTIDE SEQUENCE [LARGE SCALE GENOMIC DNA]</scope>
    <source>
        <strain evidence="9 10">AF16-14</strain>
    </source>
</reference>
<dbReference type="AlphaFoldDB" id="A0A1Y3Y8P3"/>
<feature type="domain" description="Large ribosomal subunit protein bL25 L25" evidence="6">
    <location>
        <begin position="6"/>
        <end position="90"/>
    </location>
</feature>
<dbReference type="EMBL" id="QRYC01000038">
    <property type="protein sequence ID" value="RGU54087.1"/>
    <property type="molecule type" value="Genomic_DNA"/>
</dbReference>
<accession>A0A1Y3Y8P3</accession>
<comment type="similarity">
    <text evidence="5">Belongs to the bacterial ribosomal protein bL25 family. CTC subfamily.</text>
</comment>
<dbReference type="OMA" id="CLPADIP"/>
<dbReference type="GO" id="GO:0006412">
    <property type="term" value="P:translation"/>
    <property type="evidence" value="ECO:0007669"/>
    <property type="project" value="UniProtKB-UniRule"/>
</dbReference>
<evidence type="ECO:0000259" key="6">
    <source>
        <dbReference type="Pfam" id="PF01386"/>
    </source>
</evidence>
<evidence type="ECO:0000256" key="4">
    <source>
        <dbReference type="ARBA" id="ARBA00023274"/>
    </source>
</evidence>
<evidence type="ECO:0000313" key="9">
    <source>
        <dbReference type="EMBL" id="RGU54087.1"/>
    </source>
</evidence>
<dbReference type="NCBIfam" id="NF004132">
    <property type="entry name" value="PRK05618.2-2"/>
    <property type="match status" value="1"/>
</dbReference>
<reference evidence="8" key="2">
    <citation type="submission" date="2023-01" db="EMBL/GenBank/DDBJ databases">
        <title>Human gut microbiome strain richness.</title>
        <authorList>
            <person name="Chen-Liaw A."/>
        </authorList>
    </citation>
    <scope>NUCLEOTIDE SEQUENCE</scope>
    <source>
        <strain evidence="8">RTP21484st1_B7_RTP21484_190118</strain>
    </source>
</reference>
<dbReference type="InterPro" id="IPR029751">
    <property type="entry name" value="Ribosomal_L25_dom"/>
</dbReference>
<evidence type="ECO:0000313" key="10">
    <source>
        <dbReference type="Proteomes" id="UP000284243"/>
    </source>
</evidence>
<dbReference type="Gene3D" id="2.40.240.10">
    <property type="entry name" value="Ribosomal Protein L25, Chain P"/>
    <property type="match status" value="1"/>
</dbReference>
<dbReference type="Pfam" id="PF14693">
    <property type="entry name" value="Ribosomal_TL5_C"/>
    <property type="match status" value="1"/>
</dbReference>
<dbReference type="InterPro" id="IPR020930">
    <property type="entry name" value="Ribosomal_uL5_bac-type"/>
</dbReference>
<dbReference type="Proteomes" id="UP000284243">
    <property type="component" value="Unassembled WGS sequence"/>
</dbReference>
<protein>
    <recommendedName>
        <fullName evidence="5">Large ribosomal subunit protein bL25</fullName>
    </recommendedName>
    <alternativeName>
        <fullName evidence="5">General stress protein CTC</fullName>
    </alternativeName>
</protein>
<dbReference type="Proteomes" id="UP001212263">
    <property type="component" value="Unassembled WGS sequence"/>
</dbReference>
<dbReference type="GO" id="GO:0003735">
    <property type="term" value="F:structural constituent of ribosome"/>
    <property type="evidence" value="ECO:0007669"/>
    <property type="project" value="InterPro"/>
</dbReference>
<dbReference type="PANTHER" id="PTHR33284:SF1">
    <property type="entry name" value="RIBOSOMAL PROTEIN L25_GLN-TRNA SYNTHETASE, ANTI-CODON-BINDING DOMAIN-CONTAINING PROTEIN"/>
    <property type="match status" value="1"/>
</dbReference>
<dbReference type="PANTHER" id="PTHR33284">
    <property type="entry name" value="RIBOSOMAL PROTEIN L25/GLN-TRNA SYNTHETASE, ANTI-CODON-BINDING DOMAIN-CONTAINING PROTEIN"/>
    <property type="match status" value="1"/>
</dbReference>
<dbReference type="Gene3D" id="2.170.120.20">
    <property type="entry name" value="Ribosomal protein L25, beta domain"/>
    <property type="match status" value="1"/>
</dbReference>
<name>A0A1Y3Y8P3_9BACT</name>
<dbReference type="EMBL" id="JAQMRD010000021">
    <property type="protein sequence ID" value="MDB9224249.1"/>
    <property type="molecule type" value="Genomic_DNA"/>
</dbReference>
<organism evidence="9 10">
    <name type="scientific">Odoribacter splanchnicus</name>
    <dbReference type="NCBI Taxonomy" id="28118"/>
    <lineage>
        <taxon>Bacteria</taxon>
        <taxon>Pseudomonadati</taxon>
        <taxon>Bacteroidota</taxon>
        <taxon>Bacteroidia</taxon>
        <taxon>Bacteroidales</taxon>
        <taxon>Odoribacteraceae</taxon>
        <taxon>Odoribacter</taxon>
    </lineage>
</organism>
<keyword evidence="3 5" id="KW-0689">Ribosomal protein</keyword>
<comment type="function">
    <text evidence="5">This is one of the proteins that binds to the 5S RNA in the ribosome where it forms part of the central protuberance.</text>
</comment>
<evidence type="ECO:0000256" key="3">
    <source>
        <dbReference type="ARBA" id="ARBA00022980"/>
    </source>
</evidence>
<dbReference type="HAMAP" id="MF_01334">
    <property type="entry name" value="Ribosomal_bL25_CTC"/>
    <property type="match status" value="1"/>
</dbReference>
<dbReference type="SUPFAM" id="SSF50715">
    <property type="entry name" value="Ribosomal protein L25-like"/>
    <property type="match status" value="1"/>
</dbReference>
<dbReference type="InterPro" id="IPR020056">
    <property type="entry name" value="Rbsml_bL25/Gln-tRNA_synth_N"/>
</dbReference>
<proteinExistence type="inferred from homology"/>
<dbReference type="NCBIfam" id="TIGR00731">
    <property type="entry name" value="bL25_bact_ctc"/>
    <property type="match status" value="1"/>
</dbReference>
<evidence type="ECO:0000313" key="8">
    <source>
        <dbReference type="EMBL" id="MDB9224249.1"/>
    </source>
</evidence>
<evidence type="ECO:0000256" key="1">
    <source>
        <dbReference type="ARBA" id="ARBA00022730"/>
    </source>
</evidence>
<dbReference type="GO" id="GO:0008097">
    <property type="term" value="F:5S rRNA binding"/>
    <property type="evidence" value="ECO:0007669"/>
    <property type="project" value="InterPro"/>
</dbReference>
<evidence type="ECO:0000259" key="7">
    <source>
        <dbReference type="Pfam" id="PF14693"/>
    </source>
</evidence>
<keyword evidence="4 5" id="KW-0687">Ribonucleoprotein</keyword>
<keyword evidence="1 5" id="KW-0699">rRNA-binding</keyword>
<evidence type="ECO:0000256" key="2">
    <source>
        <dbReference type="ARBA" id="ARBA00022884"/>
    </source>
</evidence>
<dbReference type="InterPro" id="IPR020057">
    <property type="entry name" value="Ribosomal_bL25_b-dom"/>
</dbReference>